<evidence type="ECO:0000256" key="19">
    <source>
        <dbReference type="SAM" id="MobiDB-lite"/>
    </source>
</evidence>
<evidence type="ECO:0000256" key="15">
    <source>
        <dbReference type="ARBA" id="ARBA00064379"/>
    </source>
</evidence>
<feature type="compositionally biased region" description="Basic and acidic residues" evidence="19">
    <location>
        <begin position="8"/>
        <end position="20"/>
    </location>
</feature>
<feature type="region of interest" description="Disordered" evidence="19">
    <location>
        <begin position="153"/>
        <end position="184"/>
    </location>
</feature>
<feature type="compositionally biased region" description="Basic and acidic residues" evidence="19">
    <location>
        <begin position="216"/>
        <end position="241"/>
    </location>
</feature>
<dbReference type="OrthoDB" id="21413at2759"/>
<dbReference type="FunFam" id="1.10.287.370:FF:000008">
    <property type="entry name" value="unconventional prefoldin RPB5 interactor 1"/>
    <property type="match status" value="1"/>
</dbReference>
<dbReference type="Pfam" id="PF02996">
    <property type="entry name" value="Prefoldin"/>
    <property type="match status" value="1"/>
</dbReference>
<comment type="subunit">
    <text evidence="15">Homodimer. Component of the PAQosome complex which is responsible for the biogenesis of several protein complexes and which consists of R2TP complex members RUVBL1, RUVBL2, RPAP3 and PIH1D1, URI complex members PFDN2, PFDN6, PDRG1, UXT and URI1 as well as ASDURF, POLR2E and DNAAF10/WDR92. Interacts with POLR2E/RPB5, RUVBL2 and RUVBL1. Interacts with PFDN2, PFDN4 and STAP1; the interactions are phosphorylation-dependent and occur in a growth-dependent manner in the mitochondrion. Interacts with UXT. Interacts with PPP1CC; the interaction is phosphorylation-dependent and occurs in a growth factor-dependent manner. Interacts (via the middle C-terminal region) with GTF2F1 and GTF2F2. Interacts with DMAP1. Interacts with TSC1 and TSC2. Interacts with PRPF8 and EFTUD2 in a ZNHIT2-dependent manner.</text>
</comment>
<dbReference type="CDD" id="cd23159">
    <property type="entry name" value="Prefoldin_URI1"/>
    <property type="match status" value="1"/>
</dbReference>
<feature type="compositionally biased region" description="Basic and acidic residues" evidence="19">
    <location>
        <begin position="153"/>
        <end position="164"/>
    </location>
</feature>
<dbReference type="AlphaFoldDB" id="A0A3S1BKE9"/>
<dbReference type="Proteomes" id="UP000271974">
    <property type="component" value="Unassembled WGS sequence"/>
</dbReference>
<dbReference type="NCBIfam" id="TIGR00293">
    <property type="entry name" value="prefoldin subunit alpha"/>
    <property type="match status" value="1"/>
</dbReference>
<dbReference type="PANTHER" id="PTHR15111:SF0">
    <property type="entry name" value="UNCONVENTIONAL PREFOLDIN RPB5 INTERACTOR 1"/>
    <property type="match status" value="1"/>
</dbReference>
<dbReference type="GO" id="GO:0003714">
    <property type="term" value="F:transcription corepressor activity"/>
    <property type="evidence" value="ECO:0007669"/>
    <property type="project" value="TreeGrafter"/>
</dbReference>
<keyword evidence="5" id="KW-0963">Cytoplasm</keyword>
<keyword evidence="9" id="KW-0496">Mitochondrion</keyword>
<evidence type="ECO:0000256" key="13">
    <source>
        <dbReference type="ARBA" id="ARBA00038295"/>
    </source>
</evidence>
<keyword evidence="12" id="KW-0966">Cell projection</keyword>
<evidence type="ECO:0000256" key="2">
    <source>
        <dbReference type="ARBA" id="ARBA00004173"/>
    </source>
</evidence>
<evidence type="ECO:0000256" key="4">
    <source>
        <dbReference type="ARBA" id="ARBA00004496"/>
    </source>
</evidence>
<proteinExistence type="inferred from homology"/>
<dbReference type="InterPro" id="IPR009053">
    <property type="entry name" value="Prefoldin"/>
</dbReference>
<evidence type="ECO:0000256" key="16">
    <source>
        <dbReference type="ARBA" id="ARBA00078910"/>
    </source>
</evidence>
<dbReference type="InterPro" id="IPR052255">
    <property type="entry name" value="RNA_pol_II_subunit5-mediator"/>
</dbReference>
<evidence type="ECO:0000256" key="3">
    <source>
        <dbReference type="ARBA" id="ARBA00004279"/>
    </source>
</evidence>
<dbReference type="GO" id="GO:0003682">
    <property type="term" value="F:chromatin binding"/>
    <property type="evidence" value="ECO:0007669"/>
    <property type="project" value="TreeGrafter"/>
</dbReference>
<dbReference type="InterPro" id="IPR004127">
    <property type="entry name" value="Prefoldin_subunit_alpha"/>
</dbReference>
<evidence type="ECO:0000256" key="17">
    <source>
        <dbReference type="ARBA" id="ARBA00082683"/>
    </source>
</evidence>
<feature type="compositionally biased region" description="Polar residues" evidence="19">
    <location>
        <begin position="383"/>
        <end position="403"/>
    </location>
</feature>
<comment type="function">
    <text evidence="14">Plays a central role in maintaining S6K1 signaling and BAD phosphorylation under normal growth conditions thereby protecting cells from potential deleterious effects of sustained S6K1 signaling. The URI1-PPP1CC complex acts as a central component of a negative feedback mechanism that counteracts excessive S6K1 survival signaling to BAD in response to growth factors. Mediates inhibition of PPP1CC phosphatase activity in mitochondria. Coordinates the regulation of nutrient-sensitive gene expression availability in a mTOR-dependent manner. Seems to be a scaffolding protein able to assemble a prefoldin-like complex that contains PFDs and proteins with roles in transcription and ubiquitination.</text>
</comment>
<feature type="region of interest" description="Disordered" evidence="19">
    <location>
        <begin position="1"/>
        <end position="20"/>
    </location>
</feature>
<keyword evidence="8" id="KW-0805">Transcription regulation</keyword>
<keyword evidence="10" id="KW-0804">Transcription</keyword>
<organism evidence="20 21">
    <name type="scientific">Elysia chlorotica</name>
    <name type="common">Eastern emerald elysia</name>
    <name type="synonym">Sea slug</name>
    <dbReference type="NCBI Taxonomy" id="188477"/>
    <lineage>
        <taxon>Eukaryota</taxon>
        <taxon>Metazoa</taxon>
        <taxon>Spiralia</taxon>
        <taxon>Lophotrochozoa</taxon>
        <taxon>Mollusca</taxon>
        <taxon>Gastropoda</taxon>
        <taxon>Heterobranchia</taxon>
        <taxon>Euthyneura</taxon>
        <taxon>Panpulmonata</taxon>
        <taxon>Sacoglossa</taxon>
        <taxon>Placobranchoidea</taxon>
        <taxon>Plakobranchidae</taxon>
        <taxon>Elysia</taxon>
    </lineage>
</organism>
<keyword evidence="6" id="KW-0678">Repressor</keyword>
<evidence type="ECO:0000256" key="5">
    <source>
        <dbReference type="ARBA" id="ARBA00022490"/>
    </source>
</evidence>
<evidence type="ECO:0000313" key="21">
    <source>
        <dbReference type="Proteomes" id="UP000271974"/>
    </source>
</evidence>
<dbReference type="STRING" id="188477.A0A3S1BKE9"/>
<evidence type="ECO:0000256" key="6">
    <source>
        <dbReference type="ARBA" id="ARBA00022491"/>
    </source>
</evidence>
<comment type="similarity">
    <text evidence="13">Belongs to the RNA polymerase II subunit 5-mediating protein family.</text>
</comment>
<dbReference type="GO" id="GO:0019212">
    <property type="term" value="F:phosphatase inhibitor activity"/>
    <property type="evidence" value="ECO:0007669"/>
    <property type="project" value="TreeGrafter"/>
</dbReference>
<dbReference type="GO" id="GO:0005634">
    <property type="term" value="C:nucleus"/>
    <property type="evidence" value="ECO:0007669"/>
    <property type="project" value="UniProtKB-SubCell"/>
</dbReference>
<evidence type="ECO:0000256" key="10">
    <source>
        <dbReference type="ARBA" id="ARBA00023163"/>
    </source>
</evidence>
<evidence type="ECO:0000256" key="7">
    <source>
        <dbReference type="ARBA" id="ARBA00022553"/>
    </source>
</evidence>
<dbReference type="Gene3D" id="1.10.287.370">
    <property type="match status" value="1"/>
</dbReference>
<dbReference type="PANTHER" id="PTHR15111">
    <property type="entry name" value="RNA POLYMERASE II SUBUNIT 5-MEDIATING PROTEIN NNX3"/>
    <property type="match status" value="1"/>
</dbReference>
<feature type="compositionally biased region" description="Basic and acidic residues" evidence="19">
    <location>
        <begin position="197"/>
        <end position="209"/>
    </location>
</feature>
<evidence type="ECO:0000256" key="1">
    <source>
        <dbReference type="ARBA" id="ARBA00004123"/>
    </source>
</evidence>
<dbReference type="GO" id="GO:0030425">
    <property type="term" value="C:dendrite"/>
    <property type="evidence" value="ECO:0007669"/>
    <property type="project" value="UniProtKB-SubCell"/>
</dbReference>
<evidence type="ECO:0000256" key="18">
    <source>
        <dbReference type="SAM" id="Coils"/>
    </source>
</evidence>
<dbReference type="GO" id="GO:0000122">
    <property type="term" value="P:negative regulation of transcription by RNA polymerase II"/>
    <property type="evidence" value="ECO:0007669"/>
    <property type="project" value="TreeGrafter"/>
</dbReference>
<evidence type="ECO:0000256" key="12">
    <source>
        <dbReference type="ARBA" id="ARBA00023273"/>
    </source>
</evidence>
<reference evidence="20 21" key="1">
    <citation type="submission" date="2019-01" db="EMBL/GenBank/DDBJ databases">
        <title>A draft genome assembly of the solar-powered sea slug Elysia chlorotica.</title>
        <authorList>
            <person name="Cai H."/>
            <person name="Li Q."/>
            <person name="Fang X."/>
            <person name="Li J."/>
            <person name="Curtis N.E."/>
            <person name="Altenburger A."/>
            <person name="Shibata T."/>
            <person name="Feng M."/>
            <person name="Maeda T."/>
            <person name="Schwartz J.A."/>
            <person name="Shigenobu S."/>
            <person name="Lundholm N."/>
            <person name="Nishiyama T."/>
            <person name="Yang H."/>
            <person name="Hasebe M."/>
            <person name="Li S."/>
            <person name="Pierce S.K."/>
            <person name="Wang J."/>
        </authorList>
    </citation>
    <scope>NUCLEOTIDE SEQUENCE [LARGE SCALE GENOMIC DNA]</scope>
    <source>
        <strain evidence="20">EC2010</strain>
        <tissue evidence="20">Whole organism of an adult</tissue>
    </source>
</reference>
<evidence type="ECO:0000256" key="11">
    <source>
        <dbReference type="ARBA" id="ARBA00023242"/>
    </source>
</evidence>
<name>A0A3S1BKE9_ELYCH</name>
<dbReference type="SUPFAM" id="SSF46579">
    <property type="entry name" value="Prefoldin"/>
    <property type="match status" value="1"/>
</dbReference>
<feature type="region of interest" description="Disordered" evidence="19">
    <location>
        <begin position="329"/>
        <end position="441"/>
    </location>
</feature>
<feature type="compositionally biased region" description="Acidic residues" evidence="19">
    <location>
        <begin position="256"/>
        <end position="266"/>
    </location>
</feature>
<sequence length="441" mass="50569">MDPQHLSRLQEEQAKAVRDTEHQIKQMEEYKSDYKTLKERLRTLPDELTHDVMVPFGKFAFMPGKLVHTNEILVLLGDNWFVEQSAKQAEEIAQRRIEELNKQLNKLCAQKKLLEPRLEFTSDFQNHIKGQTGVKEIVEEYDAEKERLWDEQHKKNVRKQREAARVTQETYQPDKMETKNQNCDSDLWARLDALEKEETERRELERGDSDKEENEMDKMSLAREDRLQYETPLDRYRSKSDSDDDDDDNDGVGTEDASDDVEEDSDCYSTSDECEFAVGKDSKRPVVKTIRFTHTDTPSYQTTKSSYDEDKTIQSPADIYKLYSPASILKKTGPSQRGKLNQKKGSVKVDTEQAPSKSVGFSSDGDFRPQTKLPCAADPPRTVPTSSLKAFSGTVLETSQDEQSMVMGPKPDGNHNVNPTEEPPKRMSKFKASRMAKQGFS</sequence>
<gene>
    <name evidence="20" type="ORF">EGW08_002029</name>
</gene>
<keyword evidence="11" id="KW-0539">Nucleus</keyword>
<feature type="coiled-coil region" evidence="18">
    <location>
        <begin position="83"/>
        <end position="110"/>
    </location>
</feature>
<protein>
    <recommendedName>
        <fullName evidence="17">Protein phosphatase 1 regulatory subunit 19</fullName>
    </recommendedName>
    <alternativeName>
        <fullName evidence="16">RNA polymerase II subunit 5-mediating protein</fullName>
    </alternativeName>
</protein>
<keyword evidence="7" id="KW-0597">Phosphoprotein</keyword>
<evidence type="ECO:0000313" key="20">
    <source>
        <dbReference type="EMBL" id="RUS90248.1"/>
    </source>
</evidence>
<evidence type="ECO:0000256" key="8">
    <source>
        <dbReference type="ARBA" id="ARBA00023015"/>
    </source>
</evidence>
<feature type="region of interest" description="Disordered" evidence="19">
    <location>
        <begin position="197"/>
        <end position="280"/>
    </location>
</feature>
<dbReference type="GO" id="GO:0005739">
    <property type="term" value="C:mitochondrion"/>
    <property type="evidence" value="ECO:0007669"/>
    <property type="project" value="UniProtKB-SubCell"/>
</dbReference>
<dbReference type="EMBL" id="RQTK01000037">
    <property type="protein sequence ID" value="RUS90248.1"/>
    <property type="molecule type" value="Genomic_DNA"/>
</dbReference>
<comment type="subcellular location">
    <subcellularLocation>
        <location evidence="3">Cell projection</location>
        <location evidence="3">Dendrite</location>
    </subcellularLocation>
    <subcellularLocation>
        <location evidence="4">Cytoplasm</location>
    </subcellularLocation>
    <subcellularLocation>
        <location evidence="2">Mitochondrion</location>
    </subcellularLocation>
    <subcellularLocation>
        <location evidence="1">Nucleus</location>
    </subcellularLocation>
</comment>
<evidence type="ECO:0000256" key="9">
    <source>
        <dbReference type="ARBA" id="ARBA00023128"/>
    </source>
</evidence>
<accession>A0A3S1BKE9</accession>
<feature type="coiled-coil region" evidence="18">
    <location>
        <begin position="20"/>
        <end position="47"/>
    </location>
</feature>
<keyword evidence="21" id="KW-1185">Reference proteome</keyword>
<comment type="caution">
    <text evidence="20">The sequence shown here is derived from an EMBL/GenBank/DDBJ whole genome shotgun (WGS) entry which is preliminary data.</text>
</comment>
<keyword evidence="18" id="KW-0175">Coiled coil</keyword>
<evidence type="ECO:0000256" key="14">
    <source>
        <dbReference type="ARBA" id="ARBA00053952"/>
    </source>
</evidence>